<protein>
    <submittedName>
        <fullName evidence="1">Uncharacterized protein</fullName>
    </submittedName>
</protein>
<dbReference type="AlphaFoldDB" id="A0AAU9KFN8"/>
<evidence type="ECO:0000313" key="1">
    <source>
        <dbReference type="EMBL" id="CAH0473092.1"/>
    </source>
</evidence>
<reference evidence="1" key="1">
    <citation type="submission" date="2021-11" db="EMBL/GenBank/DDBJ databases">
        <authorList>
            <person name="Islam A."/>
            <person name="Islam S."/>
            <person name="Flora M.S."/>
            <person name="Rahman M."/>
            <person name="Ziaur R.M."/>
            <person name="Epstein J.H."/>
            <person name="Hassan M."/>
            <person name="Klassen M."/>
            <person name="Woodard K."/>
            <person name="Webb A."/>
            <person name="Webby R.J."/>
            <person name="El Zowalaty M.E."/>
        </authorList>
    </citation>
    <scope>NUCLEOTIDE SEQUENCE</scope>
    <source>
        <strain evidence="1">Pbs3</strain>
    </source>
</reference>
<sequence length="107" mass="11270">MMLVTAGISPNVMNDIVGLERRHQGLNPADAHGVTRTLLSDVAGSSASLTTKNIIYGVIGHGPDSQEHHLADVSSAAHEPLGKECELCSSSPDVECGHRLFDGTTYC</sequence>
<accession>A0AAU9KFN8</accession>
<comment type="caution">
    <text evidence="1">The sequence shown here is derived from an EMBL/GenBank/DDBJ whole genome shotgun (WGS) entry which is preliminary data.</text>
</comment>
<gene>
    <name evidence="1" type="ORF">PBS003_LOCUS1</name>
</gene>
<dbReference type="Proteomes" id="UP001160483">
    <property type="component" value="Unassembled WGS sequence"/>
</dbReference>
<evidence type="ECO:0000313" key="2">
    <source>
        <dbReference type="Proteomes" id="UP001160483"/>
    </source>
</evidence>
<dbReference type="EMBL" id="CAKKTJ010000001">
    <property type="protein sequence ID" value="CAH0473092.1"/>
    <property type="molecule type" value="Genomic_DNA"/>
</dbReference>
<proteinExistence type="predicted"/>
<name>A0AAU9KFN8_9STRA</name>
<organism evidence="1 2">
    <name type="scientific">Peronospora belbahrii</name>
    <dbReference type="NCBI Taxonomy" id="622444"/>
    <lineage>
        <taxon>Eukaryota</taxon>
        <taxon>Sar</taxon>
        <taxon>Stramenopiles</taxon>
        <taxon>Oomycota</taxon>
        <taxon>Peronosporomycetes</taxon>
        <taxon>Peronosporales</taxon>
        <taxon>Peronosporaceae</taxon>
        <taxon>Peronospora</taxon>
    </lineage>
</organism>